<gene>
    <name evidence="3" type="primary">LOC111492083</name>
</gene>
<dbReference type="AlphaFoldDB" id="A0A6J1K8F3"/>
<comment type="similarity">
    <text evidence="1">Belongs to the ARG7 family.</text>
</comment>
<evidence type="ECO:0000256" key="1">
    <source>
        <dbReference type="ARBA" id="ARBA00006974"/>
    </source>
</evidence>
<reference evidence="3" key="1">
    <citation type="submission" date="2025-08" db="UniProtKB">
        <authorList>
            <consortium name="RefSeq"/>
        </authorList>
    </citation>
    <scope>IDENTIFICATION</scope>
    <source>
        <tissue evidence="3">Young leaves</tissue>
    </source>
</reference>
<dbReference type="Proteomes" id="UP000504608">
    <property type="component" value="Unplaced"/>
</dbReference>
<dbReference type="RefSeq" id="XP_022997035.1">
    <property type="nucleotide sequence ID" value="XM_023141267.1"/>
</dbReference>
<protein>
    <submittedName>
        <fullName evidence="3">Auxin-responsive protein SAUR50-like</fullName>
    </submittedName>
</protein>
<dbReference type="KEGG" id="cmax:111492083"/>
<keyword evidence="2" id="KW-1185">Reference proteome</keyword>
<accession>A0A6J1K8F3</accession>
<dbReference type="GeneID" id="111492083"/>
<dbReference type="GO" id="GO:0009733">
    <property type="term" value="P:response to auxin"/>
    <property type="evidence" value="ECO:0007669"/>
    <property type="project" value="InterPro"/>
</dbReference>
<dbReference type="Pfam" id="PF02519">
    <property type="entry name" value="Auxin_inducible"/>
    <property type="match status" value="1"/>
</dbReference>
<sequence>MAVVKQIMKRCSGLRSNKNKNNQLQCGGVGGGGTGEIPVDVPKGHFVVYVSENRSRYIVPLTVLTSPEFQILLQLAEEEFGFSHHMGLTIPCEEQVFQSLTSMLL</sequence>
<proteinExistence type="inferred from homology"/>
<dbReference type="PANTHER" id="PTHR31929">
    <property type="entry name" value="SAUR-LIKE AUXIN-RESPONSIVE PROTEIN FAMILY-RELATED"/>
    <property type="match status" value="1"/>
</dbReference>
<dbReference type="OrthoDB" id="1841988at2759"/>
<evidence type="ECO:0000313" key="2">
    <source>
        <dbReference type="Proteomes" id="UP000504608"/>
    </source>
</evidence>
<organism evidence="2 3">
    <name type="scientific">Cucurbita maxima</name>
    <name type="common">Pumpkin</name>
    <name type="synonym">Winter squash</name>
    <dbReference type="NCBI Taxonomy" id="3661"/>
    <lineage>
        <taxon>Eukaryota</taxon>
        <taxon>Viridiplantae</taxon>
        <taxon>Streptophyta</taxon>
        <taxon>Embryophyta</taxon>
        <taxon>Tracheophyta</taxon>
        <taxon>Spermatophyta</taxon>
        <taxon>Magnoliopsida</taxon>
        <taxon>eudicotyledons</taxon>
        <taxon>Gunneridae</taxon>
        <taxon>Pentapetalae</taxon>
        <taxon>rosids</taxon>
        <taxon>fabids</taxon>
        <taxon>Cucurbitales</taxon>
        <taxon>Cucurbitaceae</taxon>
        <taxon>Cucurbiteae</taxon>
        <taxon>Cucurbita</taxon>
    </lineage>
</organism>
<dbReference type="InterPro" id="IPR003676">
    <property type="entry name" value="SAUR_fam"/>
</dbReference>
<evidence type="ECO:0000313" key="3">
    <source>
        <dbReference type="RefSeq" id="XP_022997035.1"/>
    </source>
</evidence>
<name>A0A6J1K8F3_CUCMA</name>